<dbReference type="Gene3D" id="3.10.290.30">
    <property type="entry name" value="MM3350-like"/>
    <property type="match status" value="1"/>
</dbReference>
<name>W4VQV0_9BACI</name>
<comment type="caution">
    <text evidence="2">The sequence shown here is derived from an EMBL/GenBank/DDBJ whole genome shotgun (WGS) entry which is preliminary data.</text>
</comment>
<dbReference type="InterPro" id="IPR012912">
    <property type="entry name" value="Plasmid_pRiA4b_Orf3-like"/>
</dbReference>
<dbReference type="PANTHER" id="PTHR41878:SF1">
    <property type="entry name" value="TNPR PROTEIN"/>
    <property type="match status" value="1"/>
</dbReference>
<evidence type="ECO:0000259" key="1">
    <source>
        <dbReference type="Pfam" id="PF07929"/>
    </source>
</evidence>
<keyword evidence="3" id="KW-1185">Reference proteome</keyword>
<dbReference type="STRING" id="1298598.JCM21714_4509"/>
<dbReference type="EMBL" id="BAVS01000047">
    <property type="protein sequence ID" value="GAE95289.1"/>
    <property type="molecule type" value="Genomic_DNA"/>
</dbReference>
<feature type="domain" description="Plasmid pRiA4b Orf3-like" evidence="1">
    <location>
        <begin position="30"/>
        <end position="150"/>
    </location>
</feature>
<accession>W4VQV0</accession>
<dbReference type="SUPFAM" id="SSF159941">
    <property type="entry name" value="MM3350-like"/>
    <property type="match status" value="1"/>
</dbReference>
<reference evidence="2 3" key="1">
    <citation type="journal article" date="2014" name="Genome Announc.">
        <title>Draft Genome Sequence of the Boron-Tolerant and Moderately Halotolerant Bacterium Gracilibacillus boraciitolerans JCM 21714T.</title>
        <authorList>
            <person name="Ahmed I."/>
            <person name="Oshima K."/>
            <person name="Suda W."/>
            <person name="Kitamura K."/>
            <person name="Iida T."/>
            <person name="Ohmori Y."/>
            <person name="Fujiwara T."/>
            <person name="Hattori M."/>
            <person name="Ohkuma M."/>
        </authorList>
    </citation>
    <scope>NUCLEOTIDE SEQUENCE [LARGE SCALE GENOMIC DNA]</scope>
    <source>
        <strain evidence="2 3">JCM 21714</strain>
    </source>
</reference>
<proteinExistence type="predicted"/>
<evidence type="ECO:0000313" key="3">
    <source>
        <dbReference type="Proteomes" id="UP000019102"/>
    </source>
</evidence>
<dbReference type="Proteomes" id="UP000019102">
    <property type="component" value="Unassembled WGS sequence"/>
</dbReference>
<dbReference type="InterPro" id="IPR024047">
    <property type="entry name" value="MM3350-like_sf"/>
</dbReference>
<dbReference type="PANTHER" id="PTHR41878">
    <property type="entry name" value="LEXA REPRESSOR-RELATED"/>
    <property type="match status" value="1"/>
</dbReference>
<dbReference type="Pfam" id="PF07929">
    <property type="entry name" value="PRiA4_ORF3"/>
    <property type="match status" value="1"/>
</dbReference>
<gene>
    <name evidence="2" type="ORF">JCM21714_4509</name>
</gene>
<dbReference type="AlphaFoldDB" id="W4VQV0"/>
<dbReference type="eggNOG" id="COG1846">
    <property type="taxonomic scope" value="Bacteria"/>
</dbReference>
<organism evidence="2 3">
    <name type="scientific">Gracilibacillus boraciitolerans JCM 21714</name>
    <dbReference type="NCBI Taxonomy" id="1298598"/>
    <lineage>
        <taxon>Bacteria</taxon>
        <taxon>Bacillati</taxon>
        <taxon>Bacillota</taxon>
        <taxon>Bacilli</taxon>
        <taxon>Bacillales</taxon>
        <taxon>Bacillaceae</taxon>
        <taxon>Gracilibacillus</taxon>
    </lineage>
</organism>
<sequence length="180" mass="22014">MTDNEEAYLEHQHYKKNRAMFEERLKTMSPDILKFEKIYQERLKMEVRKPSGLKIDNYLEKYKEIIYRYDFGDNWHFMITLEQVADDYYFGFPTLLDGAETAPPEDVGGIHGFYEFLEVYWDPNHSEHEDMKAWAESLGFREYDPDHINRMLKGINYKKTEWDKINHERYRIIEDKYRNN</sequence>
<protein>
    <recommendedName>
        <fullName evidence="1">Plasmid pRiA4b Orf3-like domain-containing protein</fullName>
    </recommendedName>
</protein>
<evidence type="ECO:0000313" key="2">
    <source>
        <dbReference type="EMBL" id="GAE95289.1"/>
    </source>
</evidence>